<keyword evidence="3" id="KW-1185">Reference proteome</keyword>
<dbReference type="RefSeq" id="WP_091254737.1">
    <property type="nucleotide sequence ID" value="NZ_FNDB01000002.1"/>
</dbReference>
<dbReference type="AlphaFoldDB" id="A0A1G7WUL2"/>
<accession>A0A1G7WUL2</accession>
<dbReference type="Proteomes" id="UP000199274">
    <property type="component" value="Unassembled WGS sequence"/>
</dbReference>
<dbReference type="EMBL" id="FNDB01000002">
    <property type="protein sequence ID" value="SDG75631.1"/>
    <property type="molecule type" value="Genomic_DNA"/>
</dbReference>
<reference evidence="3" key="1">
    <citation type="submission" date="2016-10" db="EMBL/GenBank/DDBJ databases">
        <authorList>
            <person name="Varghese N."/>
            <person name="Submissions S."/>
        </authorList>
    </citation>
    <scope>NUCLEOTIDE SEQUENCE [LARGE SCALE GENOMIC DNA]</scope>
    <source>
        <strain evidence="3">CGMCC 1.2747</strain>
    </source>
</reference>
<proteinExistence type="predicted"/>
<gene>
    <name evidence="2" type="ORF">SAMN04488062_10236</name>
</gene>
<feature type="domain" description="Lantibiotic dehydratase N-terminal" evidence="1">
    <location>
        <begin position="47"/>
        <end position="720"/>
    </location>
</feature>
<organism evidence="2 3">
    <name type="scientific">Flavobacterium omnivorum</name>
    <dbReference type="NCBI Taxonomy" id="178355"/>
    <lineage>
        <taxon>Bacteria</taxon>
        <taxon>Pseudomonadati</taxon>
        <taxon>Bacteroidota</taxon>
        <taxon>Flavobacteriia</taxon>
        <taxon>Flavobacteriales</taxon>
        <taxon>Flavobacteriaceae</taxon>
        <taxon>Flavobacterium</taxon>
    </lineage>
</organism>
<name>A0A1G7WUL2_9FLAO</name>
<dbReference type="InterPro" id="IPR006827">
    <property type="entry name" value="Lant_deHydtase_N"/>
</dbReference>
<dbReference type="Pfam" id="PF04738">
    <property type="entry name" value="Lant_dehydr_N"/>
    <property type="match status" value="1"/>
</dbReference>
<dbReference type="STRING" id="178355.SAMN04488062_10236"/>
<protein>
    <submittedName>
        <fullName evidence="2">Lantibiotic dehydratase, C terminus</fullName>
    </submittedName>
</protein>
<dbReference type="OrthoDB" id="1273722at2"/>
<evidence type="ECO:0000313" key="2">
    <source>
        <dbReference type="EMBL" id="SDG75631.1"/>
    </source>
</evidence>
<evidence type="ECO:0000259" key="1">
    <source>
        <dbReference type="Pfam" id="PF04738"/>
    </source>
</evidence>
<evidence type="ECO:0000313" key="3">
    <source>
        <dbReference type="Proteomes" id="UP000199274"/>
    </source>
</evidence>
<sequence length="763" mass="87681">MSKSKISYCSFSSFIIRTPAYPIDFYKNLTKGLFIESDAIKEILKNTPINEGLFLASPELYAEIQKWIIQEDYPVEKSNKIKLSGLKYLFRMSTRCTPFGLFAACGAGKLANETIINIDKEKSFHRKTRFDMQFLTNLASELTANLTIQNQILFYPNSTLYHLGNFYRYVEYTLHQNKRKYSLEALKRTDYLDLVLLKSIAGASKKELTTVLVSDEITKNDANTFIEELITNQILVSELELTLTSPSKKKLSLLNPSPEDCFAARNDRETSSENKTNGYSLELDDLNKQLFEIDTKFDNPISCYEDIIETVAKTNIPFDKKYLLQTDLFLDSNDFQLDKKYTSELLKAIDVLNKISEKPKNTLLENFKKAFVERYESESIPLVKALDVETGIGYLQHNDSFDVTPLLDSIGISQKNETHNHQISLNKAEKIIYKKLQYALQNNDHSIELKQSDFNNNDFSGQNLPATFSCLFEIVEEQGKEWIIIQSIGGSSAANLLARFCYGDPGINDLANEITQYESENYSDKILAEIVHLPEARTGNVLRRPSFRAFEIPYLGQSSLPVSNQINIEDLVLFMKNDRLVLWSKKHDKEVIPRLTNAHNYSYNALPIYHFLCDMQFENCKSGIGFNWDNLEIFFDYFPRVTIGNCIVSKAKWVFNKEKHPEFFKVLTKKEIIYDKNIFSFATHILSFEDNELLPQYVSLADGDNALIINLENSTCIEMLVETVKNRSQFVLEEFLFPSSKVVTGKTDCYANQFIVGMKRDKK</sequence>